<keyword evidence="1" id="KW-0732">Signal</keyword>
<dbReference type="RefSeq" id="WP_248950818.1">
    <property type="nucleotide sequence ID" value="NZ_JAKILB010000008.1"/>
</dbReference>
<name>A0A9X2CII9_9GAMM</name>
<proteinExistence type="predicted"/>
<dbReference type="InterPro" id="IPR037107">
    <property type="entry name" value="Put_OMP_sf"/>
</dbReference>
<comment type="caution">
    <text evidence="2">The sequence shown here is derived from an EMBL/GenBank/DDBJ whole genome shotgun (WGS) entry which is preliminary data.</text>
</comment>
<feature type="chain" id="PRO_5040732678" evidence="1">
    <location>
        <begin position="29"/>
        <end position="334"/>
    </location>
</feature>
<gene>
    <name evidence="2" type="ORF">L2740_14370</name>
</gene>
<reference evidence="2" key="1">
    <citation type="submission" date="2022-01" db="EMBL/GenBank/DDBJ databases">
        <title>Whole genome-based taxonomy of the Shewanellaceae.</title>
        <authorList>
            <person name="Martin-Rodriguez A.J."/>
        </authorList>
    </citation>
    <scope>NUCLEOTIDE SEQUENCE</scope>
    <source>
        <strain evidence="2">KCTC 23973</strain>
    </source>
</reference>
<dbReference type="InterPro" id="IPR018707">
    <property type="entry name" value="LpxR"/>
</dbReference>
<accession>A0A9X2CII9</accession>
<feature type="signal peptide" evidence="1">
    <location>
        <begin position="1"/>
        <end position="28"/>
    </location>
</feature>
<dbReference type="AlphaFoldDB" id="A0A9X2CII9"/>
<sequence>MTFLSSRSALKPISVFAALLCCPTPSFASQWYLSFDNDVVIGQDGDYSNGFALGWQPLPQADFSDAIWLFNWQRMLTLPIATGEQTNQWGAKVYQRMWTPIAIEADLPQPYDRPYAGLLELESFTGHFSDSLAQKNWLSIGVIGPASGAQAMQELVHKITPSTSPNGWQYQVENQFTAQFAYEIDTLLKRWQSDSNRQWEISGHSYSTIGNFRSETNLGMTLRWGDNLASSFGQLSNQPGHFGQYSANAGKHGSWLVYARAQAGYRFNDLTIDGDLPYQSYVAINHLQAQASTGVIWAFPTWSVSWSFNLYTKEYQSDPDSWHGYGVLNYSMML</sequence>
<evidence type="ECO:0000256" key="1">
    <source>
        <dbReference type="SAM" id="SignalP"/>
    </source>
</evidence>
<protein>
    <submittedName>
        <fullName evidence="2">Lipid A deacylase LpxR family protein</fullName>
    </submittedName>
</protein>
<evidence type="ECO:0000313" key="3">
    <source>
        <dbReference type="Proteomes" id="UP001139293"/>
    </source>
</evidence>
<evidence type="ECO:0000313" key="2">
    <source>
        <dbReference type="EMBL" id="MCL1139730.1"/>
    </source>
</evidence>
<dbReference type="Proteomes" id="UP001139293">
    <property type="component" value="Unassembled WGS sequence"/>
</dbReference>
<organism evidence="2 3">
    <name type="scientific">Shewanella pneumatophori</name>
    <dbReference type="NCBI Taxonomy" id="314092"/>
    <lineage>
        <taxon>Bacteria</taxon>
        <taxon>Pseudomonadati</taxon>
        <taxon>Pseudomonadota</taxon>
        <taxon>Gammaproteobacteria</taxon>
        <taxon>Alteromonadales</taxon>
        <taxon>Shewanellaceae</taxon>
        <taxon>Shewanella</taxon>
    </lineage>
</organism>
<keyword evidence="3" id="KW-1185">Reference proteome</keyword>
<dbReference type="Gene3D" id="2.40.128.140">
    <property type="entry name" value="Outer membrane protein"/>
    <property type="match status" value="1"/>
</dbReference>
<dbReference type="Pfam" id="PF09982">
    <property type="entry name" value="LpxR"/>
    <property type="match status" value="1"/>
</dbReference>
<dbReference type="EMBL" id="JAKILB010000008">
    <property type="protein sequence ID" value="MCL1139730.1"/>
    <property type="molecule type" value="Genomic_DNA"/>
</dbReference>